<dbReference type="EMBL" id="JARJCW010000064">
    <property type="protein sequence ID" value="KAJ7200131.1"/>
    <property type="molecule type" value="Genomic_DNA"/>
</dbReference>
<keyword evidence="2" id="KW-1185">Reference proteome</keyword>
<reference evidence="1" key="1">
    <citation type="submission" date="2023-03" db="EMBL/GenBank/DDBJ databases">
        <title>Massive genome expansion in bonnet fungi (Mycena s.s.) driven by repeated elements and novel gene families across ecological guilds.</title>
        <authorList>
            <consortium name="Lawrence Berkeley National Laboratory"/>
            <person name="Harder C.B."/>
            <person name="Miyauchi S."/>
            <person name="Viragh M."/>
            <person name="Kuo A."/>
            <person name="Thoen E."/>
            <person name="Andreopoulos B."/>
            <person name="Lu D."/>
            <person name="Skrede I."/>
            <person name="Drula E."/>
            <person name="Henrissat B."/>
            <person name="Morin E."/>
            <person name="Kohler A."/>
            <person name="Barry K."/>
            <person name="LaButti K."/>
            <person name="Morin E."/>
            <person name="Salamov A."/>
            <person name="Lipzen A."/>
            <person name="Mereny Z."/>
            <person name="Hegedus B."/>
            <person name="Baldrian P."/>
            <person name="Stursova M."/>
            <person name="Weitz H."/>
            <person name="Taylor A."/>
            <person name="Grigoriev I.V."/>
            <person name="Nagy L.G."/>
            <person name="Martin F."/>
            <person name="Kauserud H."/>
        </authorList>
    </citation>
    <scope>NUCLEOTIDE SEQUENCE</scope>
    <source>
        <strain evidence="1">9144</strain>
    </source>
</reference>
<evidence type="ECO:0000313" key="2">
    <source>
        <dbReference type="Proteomes" id="UP001219525"/>
    </source>
</evidence>
<accession>A0AAD6V3Y4</accession>
<evidence type="ECO:0000313" key="1">
    <source>
        <dbReference type="EMBL" id="KAJ7200131.1"/>
    </source>
</evidence>
<protein>
    <submittedName>
        <fullName evidence="1">Uncharacterized protein</fullName>
    </submittedName>
</protein>
<proteinExistence type="predicted"/>
<sequence length="173" mass="19652">MSLRGKSKIGHPDAVALLFVEHVDLRKNTCLEGFRLYNIAYCYGYDTPAQALPNIPRILRSLSSPSLVHVSLTCEPLQLAEVPLVPWEEIDVILATTTPRQFTLFVLPLLTYSHSSEDSRDVAVGKMHTAIRERLPRLDAPGMLKLPPRWLYDSGIMRCTFHNSWHWGEGHDF</sequence>
<organism evidence="1 2">
    <name type="scientific">Mycena pura</name>
    <dbReference type="NCBI Taxonomy" id="153505"/>
    <lineage>
        <taxon>Eukaryota</taxon>
        <taxon>Fungi</taxon>
        <taxon>Dikarya</taxon>
        <taxon>Basidiomycota</taxon>
        <taxon>Agaricomycotina</taxon>
        <taxon>Agaricomycetes</taxon>
        <taxon>Agaricomycetidae</taxon>
        <taxon>Agaricales</taxon>
        <taxon>Marasmiineae</taxon>
        <taxon>Mycenaceae</taxon>
        <taxon>Mycena</taxon>
    </lineage>
</organism>
<dbReference type="Proteomes" id="UP001219525">
    <property type="component" value="Unassembled WGS sequence"/>
</dbReference>
<name>A0AAD6V3Y4_9AGAR</name>
<comment type="caution">
    <text evidence="1">The sequence shown here is derived from an EMBL/GenBank/DDBJ whole genome shotgun (WGS) entry which is preliminary data.</text>
</comment>
<dbReference type="AlphaFoldDB" id="A0AAD6V3Y4"/>
<gene>
    <name evidence="1" type="ORF">GGX14DRAFT_466851</name>
</gene>